<organism evidence="1 2">
    <name type="scientific">Acidiferrimicrobium australe</name>
    <dbReference type="NCBI Taxonomy" id="2664430"/>
    <lineage>
        <taxon>Bacteria</taxon>
        <taxon>Bacillati</taxon>
        <taxon>Actinomycetota</taxon>
        <taxon>Acidimicrobiia</taxon>
        <taxon>Acidimicrobiales</taxon>
        <taxon>Acidimicrobiaceae</taxon>
        <taxon>Acidiferrimicrobium</taxon>
    </lineage>
</organism>
<keyword evidence="2" id="KW-1185">Reference proteome</keyword>
<sequence length="85" mass="9366">MPERESFDVDVDGERFAVRPRPDGGVDYDWLSGPNAGYGFSSGPGIAWGSPPAGEAPELSMDRHRERIRAFLALVDPQTGYIEDR</sequence>
<comment type="caution">
    <text evidence="1">The sequence shown here is derived from an EMBL/GenBank/DDBJ whole genome shotgun (WGS) entry which is preliminary data.</text>
</comment>
<dbReference type="Proteomes" id="UP000437736">
    <property type="component" value="Unassembled WGS sequence"/>
</dbReference>
<evidence type="ECO:0000313" key="1">
    <source>
        <dbReference type="EMBL" id="MST31551.1"/>
    </source>
</evidence>
<gene>
    <name evidence="1" type="ORF">GHK86_02245</name>
</gene>
<dbReference type="EMBL" id="WJHE01000095">
    <property type="protein sequence ID" value="MST31551.1"/>
    <property type="molecule type" value="Genomic_DNA"/>
</dbReference>
<reference evidence="1 2" key="1">
    <citation type="submission" date="2019-11" db="EMBL/GenBank/DDBJ databases">
        <title>Acidiferrimicrobium australis gen. nov., sp. nov., an acidophilic and obligately heterotrophic, member of the Actinobacteria that catalyses dissimilatory oxido- reduction of iron isolated from metal-rich acidic water in Chile.</title>
        <authorList>
            <person name="Gonzalez D."/>
            <person name="Huber K."/>
            <person name="Hedrich S."/>
            <person name="Rojas-Villalobos C."/>
            <person name="Quatrini R."/>
            <person name="Dinamarca M.A."/>
            <person name="Schwarz A."/>
            <person name="Canales C."/>
            <person name="Nancucheo I."/>
        </authorList>
    </citation>
    <scope>NUCLEOTIDE SEQUENCE [LARGE SCALE GENOMIC DNA]</scope>
    <source>
        <strain evidence="1 2">USS-CCA1</strain>
    </source>
</reference>
<protein>
    <submittedName>
        <fullName evidence="1">Uncharacterized protein</fullName>
    </submittedName>
</protein>
<name>A0ABW9QQ15_9ACTN</name>
<proteinExistence type="predicted"/>
<accession>A0ABW9QQ15</accession>
<evidence type="ECO:0000313" key="2">
    <source>
        <dbReference type="Proteomes" id="UP000437736"/>
    </source>
</evidence>